<evidence type="ECO:0000256" key="1">
    <source>
        <dbReference type="ARBA" id="ARBA00022553"/>
    </source>
</evidence>
<dbReference type="GO" id="GO:0000156">
    <property type="term" value="F:phosphorelay response regulator activity"/>
    <property type="evidence" value="ECO:0007669"/>
    <property type="project" value="TreeGrafter"/>
</dbReference>
<comment type="caution">
    <text evidence="10">The sequence shown here is derived from an EMBL/GenBank/DDBJ whole genome shotgun (WGS) entry which is preliminary data.</text>
</comment>
<dbReference type="InterPro" id="IPR001789">
    <property type="entry name" value="Sig_transdc_resp-reg_receiver"/>
</dbReference>
<dbReference type="PROSITE" id="PS51755">
    <property type="entry name" value="OMPR_PHOB"/>
    <property type="match status" value="1"/>
</dbReference>
<dbReference type="Pfam" id="PF00486">
    <property type="entry name" value="Trans_reg_C"/>
    <property type="match status" value="1"/>
</dbReference>
<evidence type="ECO:0000256" key="5">
    <source>
        <dbReference type="ARBA" id="ARBA00023163"/>
    </source>
</evidence>
<dbReference type="EMBL" id="JACHHT010000001">
    <property type="protein sequence ID" value="MBB6520076.1"/>
    <property type="molecule type" value="Genomic_DNA"/>
</dbReference>
<evidence type="ECO:0000256" key="7">
    <source>
        <dbReference type="PROSITE-ProRule" id="PRU01091"/>
    </source>
</evidence>
<dbReference type="Gene3D" id="1.10.10.10">
    <property type="entry name" value="Winged helix-like DNA-binding domain superfamily/Winged helix DNA-binding domain"/>
    <property type="match status" value="1"/>
</dbReference>
<evidence type="ECO:0000259" key="8">
    <source>
        <dbReference type="PROSITE" id="PS50110"/>
    </source>
</evidence>
<dbReference type="InterPro" id="IPR011006">
    <property type="entry name" value="CheY-like_superfamily"/>
</dbReference>
<dbReference type="Gene3D" id="3.40.50.2300">
    <property type="match status" value="1"/>
</dbReference>
<keyword evidence="1 6" id="KW-0597">Phosphoprotein</keyword>
<evidence type="ECO:0000256" key="3">
    <source>
        <dbReference type="ARBA" id="ARBA00023015"/>
    </source>
</evidence>
<feature type="domain" description="OmpR/PhoB-type" evidence="9">
    <location>
        <begin position="127"/>
        <end position="224"/>
    </location>
</feature>
<keyword evidence="2" id="KW-0902">Two-component regulatory system</keyword>
<dbReference type="SMART" id="SM00862">
    <property type="entry name" value="Trans_reg_C"/>
    <property type="match status" value="1"/>
</dbReference>
<evidence type="ECO:0000256" key="2">
    <source>
        <dbReference type="ARBA" id="ARBA00023012"/>
    </source>
</evidence>
<sequence>MGITVLLVEDDSELAGSLADFLIEVGFDVDFAFNGQACLELCRQNHYDVLVMDVNMPQMDGLSACQELRQNQGSNTPIIFLTARDTLEDKLAGFDAGADDYLVKPFAPAELAARLNVLANRQSKHSGNVISLGDIEIDRNSQQLRRQGEAIELHHIQFRLLEVLAQYAPAAVSREILEKELWQGEPPNCDALRTHVYRLRMALDKPYNSNLIKTIHGKGYRLAIPN</sequence>
<protein>
    <submittedName>
        <fullName evidence="10">DNA-binding response OmpR family regulator</fullName>
    </submittedName>
</protein>
<dbReference type="SMART" id="SM00448">
    <property type="entry name" value="REC"/>
    <property type="match status" value="1"/>
</dbReference>
<evidence type="ECO:0000313" key="10">
    <source>
        <dbReference type="EMBL" id="MBB6520076.1"/>
    </source>
</evidence>
<dbReference type="GO" id="GO:0000976">
    <property type="term" value="F:transcription cis-regulatory region binding"/>
    <property type="evidence" value="ECO:0007669"/>
    <property type="project" value="TreeGrafter"/>
</dbReference>
<dbReference type="CDD" id="cd00383">
    <property type="entry name" value="trans_reg_C"/>
    <property type="match status" value="1"/>
</dbReference>
<proteinExistence type="predicted"/>
<dbReference type="Proteomes" id="UP000528457">
    <property type="component" value="Unassembled WGS sequence"/>
</dbReference>
<dbReference type="Gene3D" id="6.10.250.690">
    <property type="match status" value="1"/>
</dbReference>
<dbReference type="GO" id="GO:0032993">
    <property type="term" value="C:protein-DNA complex"/>
    <property type="evidence" value="ECO:0007669"/>
    <property type="project" value="TreeGrafter"/>
</dbReference>
<dbReference type="AlphaFoldDB" id="A0A7X0JRL4"/>
<dbReference type="PROSITE" id="PS50110">
    <property type="entry name" value="RESPONSE_REGULATORY"/>
    <property type="match status" value="1"/>
</dbReference>
<feature type="modified residue" description="4-aspartylphosphate" evidence="6">
    <location>
        <position position="53"/>
    </location>
</feature>
<reference evidence="10 11" key="1">
    <citation type="submission" date="2020-08" db="EMBL/GenBank/DDBJ databases">
        <title>Genomic Encyclopedia of Type Strains, Phase IV (KMG-IV): sequencing the most valuable type-strain genomes for metagenomic binning, comparative biology and taxonomic classification.</title>
        <authorList>
            <person name="Goeker M."/>
        </authorList>
    </citation>
    <scope>NUCLEOTIDE SEQUENCE [LARGE SCALE GENOMIC DNA]</scope>
    <source>
        <strain evidence="10 11">DSM 22368</strain>
    </source>
</reference>
<evidence type="ECO:0000256" key="6">
    <source>
        <dbReference type="PROSITE-ProRule" id="PRU00169"/>
    </source>
</evidence>
<dbReference type="InterPro" id="IPR001867">
    <property type="entry name" value="OmpR/PhoB-type_DNA-bd"/>
</dbReference>
<dbReference type="SUPFAM" id="SSF52172">
    <property type="entry name" value="CheY-like"/>
    <property type="match status" value="1"/>
</dbReference>
<dbReference type="PANTHER" id="PTHR48111:SF22">
    <property type="entry name" value="REGULATOR OF RPOS"/>
    <property type="match status" value="1"/>
</dbReference>
<dbReference type="InterPro" id="IPR039420">
    <property type="entry name" value="WalR-like"/>
</dbReference>
<organism evidence="10 11">
    <name type="scientific">Pseudoteredinibacter isoporae</name>
    <dbReference type="NCBI Taxonomy" id="570281"/>
    <lineage>
        <taxon>Bacteria</taxon>
        <taxon>Pseudomonadati</taxon>
        <taxon>Pseudomonadota</taxon>
        <taxon>Gammaproteobacteria</taxon>
        <taxon>Cellvibrionales</taxon>
        <taxon>Cellvibrionaceae</taxon>
        <taxon>Pseudoteredinibacter</taxon>
    </lineage>
</organism>
<feature type="DNA-binding region" description="OmpR/PhoB-type" evidence="7">
    <location>
        <begin position="127"/>
        <end position="224"/>
    </location>
</feature>
<evidence type="ECO:0000313" key="11">
    <source>
        <dbReference type="Proteomes" id="UP000528457"/>
    </source>
</evidence>
<dbReference type="GO" id="GO:0006355">
    <property type="term" value="P:regulation of DNA-templated transcription"/>
    <property type="evidence" value="ECO:0007669"/>
    <property type="project" value="InterPro"/>
</dbReference>
<keyword evidence="4 7" id="KW-0238">DNA-binding</keyword>
<accession>A0A7X0JRL4</accession>
<dbReference type="GO" id="GO:0005829">
    <property type="term" value="C:cytosol"/>
    <property type="evidence" value="ECO:0007669"/>
    <property type="project" value="TreeGrafter"/>
</dbReference>
<evidence type="ECO:0000256" key="4">
    <source>
        <dbReference type="ARBA" id="ARBA00023125"/>
    </source>
</evidence>
<dbReference type="CDD" id="cd17574">
    <property type="entry name" value="REC_OmpR"/>
    <property type="match status" value="1"/>
</dbReference>
<keyword evidence="3" id="KW-0805">Transcription regulation</keyword>
<dbReference type="PANTHER" id="PTHR48111">
    <property type="entry name" value="REGULATOR OF RPOS"/>
    <property type="match status" value="1"/>
</dbReference>
<gene>
    <name evidence="10" type="ORF">HNR48_000354</name>
</gene>
<evidence type="ECO:0000259" key="9">
    <source>
        <dbReference type="PROSITE" id="PS51755"/>
    </source>
</evidence>
<dbReference type="Pfam" id="PF00072">
    <property type="entry name" value="Response_reg"/>
    <property type="match status" value="1"/>
</dbReference>
<dbReference type="InterPro" id="IPR036388">
    <property type="entry name" value="WH-like_DNA-bd_sf"/>
</dbReference>
<feature type="domain" description="Response regulatory" evidence="8">
    <location>
        <begin position="4"/>
        <end position="119"/>
    </location>
</feature>
<dbReference type="InParanoid" id="A0A7X0JRL4"/>
<keyword evidence="11" id="KW-1185">Reference proteome</keyword>
<keyword evidence="5" id="KW-0804">Transcription</keyword>
<name>A0A7X0JRL4_9GAMM</name>
<dbReference type="RefSeq" id="WP_166852322.1">
    <property type="nucleotide sequence ID" value="NZ_JAAONY010000001.1"/>
</dbReference>